<keyword evidence="5" id="KW-1185">Reference proteome</keyword>
<dbReference type="Gene3D" id="2.40.10.10">
    <property type="entry name" value="Trypsin-like serine proteases"/>
    <property type="match status" value="1"/>
</dbReference>
<keyword evidence="2 4" id="KW-0378">Hydrolase</keyword>
<keyword evidence="2" id="KW-0720">Serine protease</keyword>
<evidence type="ECO:0000259" key="3">
    <source>
        <dbReference type="PROSITE" id="PS50240"/>
    </source>
</evidence>
<dbReference type="InterPro" id="IPR018114">
    <property type="entry name" value="TRYPSIN_HIS"/>
</dbReference>
<protein>
    <submittedName>
        <fullName evidence="4">Trypsin-like protease</fullName>
        <ecNumber evidence="4">3.4.21.-</ecNumber>
    </submittedName>
</protein>
<dbReference type="GO" id="GO:0006508">
    <property type="term" value="P:proteolysis"/>
    <property type="evidence" value="ECO:0007669"/>
    <property type="project" value="UniProtKB-KW"/>
</dbReference>
<dbReference type="InterPro" id="IPR001254">
    <property type="entry name" value="Trypsin_dom"/>
</dbReference>
<dbReference type="Proteomes" id="UP000250079">
    <property type="component" value="Chromosome"/>
</dbReference>
<dbReference type="SUPFAM" id="SSF50494">
    <property type="entry name" value="Trypsin-like serine proteases"/>
    <property type="match status" value="1"/>
</dbReference>
<gene>
    <name evidence="4" type="primary">tlp</name>
    <name evidence="4" type="ORF">IMCC3135_22095</name>
</gene>
<dbReference type="InterPro" id="IPR043504">
    <property type="entry name" value="Peptidase_S1_PA_chymotrypsin"/>
</dbReference>
<keyword evidence="1" id="KW-1015">Disulfide bond</keyword>
<feature type="domain" description="Peptidase S1" evidence="3">
    <location>
        <begin position="71"/>
        <end position="315"/>
    </location>
</feature>
<dbReference type="EMBL" id="CP018632">
    <property type="protein sequence ID" value="ASJ74490.1"/>
    <property type="molecule type" value="Genomic_DNA"/>
</dbReference>
<evidence type="ECO:0000256" key="2">
    <source>
        <dbReference type="RuleBase" id="RU363034"/>
    </source>
</evidence>
<evidence type="ECO:0000313" key="5">
    <source>
        <dbReference type="Proteomes" id="UP000250079"/>
    </source>
</evidence>
<keyword evidence="2 4" id="KW-0645">Protease</keyword>
<dbReference type="InterPro" id="IPR001314">
    <property type="entry name" value="Peptidase_S1A"/>
</dbReference>
<sequence>MPGLTSRSVLPTATAPVRMPAWHHFILMLCLVSPANLVLADSDSVTGVESEATSLNDVDAVLSGLDITRRVLGGDDSARDDWPSVVALASPGVASLYDRFYCGATVIAERWVMTAAHCLFDSFGQQDDASRILVAVGVHNLIEDESPAEHVVTNVIVHPDYDNSQESPPNDIALLELATAVEVPIGQLFVADTEDYTGTIAHVVGWGATRYLNERSANYPAIQQDAAVPLVSLATCNSPISYDGIINATQLCAGYAQGGVDACAGDSGGPLYIIEDGQILQVGITSFGSGCGEENFYGIYTNVSHYIPWIGTYVDVPEQSAELIAARQAAINGESTDNSNGGSSGGATSPLYLLLLGIASLVRGSVRRKHVLKLESRRMVHPFKKSFLVVPVVLLVSACSVPSVGGQAGNSRLPAAPLKETNSMSDAQQLVLNDASLRTGVDGLQLGDAHDKLMNELSGPQWQKPVCMTRKTAIRGTGRLFRTEHCSISAVDAVLLHGWQVRTVDLFLLDQQLVRLDVALAGASAESRDADSAELKAALKANYGQPASALEVTGKQGEGLSTPMTWQKQNDLVRLYAGESLQFIDARLESSFPALYEVEVPFDSL</sequence>
<dbReference type="FunFam" id="2.40.10.10:FF:000002">
    <property type="entry name" value="Transmembrane protease serine"/>
    <property type="match status" value="1"/>
</dbReference>
<dbReference type="PROSITE" id="PS00134">
    <property type="entry name" value="TRYPSIN_HIS"/>
    <property type="match status" value="1"/>
</dbReference>
<dbReference type="InterPro" id="IPR009003">
    <property type="entry name" value="Peptidase_S1_PA"/>
</dbReference>
<accession>A0A2Z2P007</accession>
<proteinExistence type="predicted"/>
<dbReference type="GO" id="GO:0004252">
    <property type="term" value="F:serine-type endopeptidase activity"/>
    <property type="evidence" value="ECO:0007669"/>
    <property type="project" value="InterPro"/>
</dbReference>
<dbReference type="KEGG" id="gai:IMCC3135_22095"/>
<dbReference type="PRINTS" id="PR00722">
    <property type="entry name" value="CHYMOTRYPSIN"/>
</dbReference>
<evidence type="ECO:0000256" key="1">
    <source>
        <dbReference type="ARBA" id="ARBA00023157"/>
    </source>
</evidence>
<dbReference type="InterPro" id="IPR033116">
    <property type="entry name" value="TRYPSIN_SER"/>
</dbReference>
<dbReference type="RefSeq" id="WP_088919515.1">
    <property type="nucleotide sequence ID" value="NZ_CP018632.1"/>
</dbReference>
<dbReference type="PANTHER" id="PTHR24252:SF7">
    <property type="entry name" value="HYALIN"/>
    <property type="match status" value="1"/>
</dbReference>
<name>A0A2Z2P007_9GAMM</name>
<dbReference type="PROSITE" id="PS50240">
    <property type="entry name" value="TRYPSIN_DOM"/>
    <property type="match status" value="1"/>
</dbReference>
<dbReference type="FunFam" id="2.40.10.10:FF:000068">
    <property type="entry name" value="transmembrane protease serine 2"/>
    <property type="match status" value="1"/>
</dbReference>
<dbReference type="OrthoDB" id="9813836at2"/>
<dbReference type="Pfam" id="PF00089">
    <property type="entry name" value="Trypsin"/>
    <property type="match status" value="1"/>
</dbReference>
<dbReference type="SMART" id="SM00020">
    <property type="entry name" value="Tryp_SPc"/>
    <property type="match status" value="1"/>
</dbReference>
<dbReference type="PROSITE" id="PS00135">
    <property type="entry name" value="TRYPSIN_SER"/>
    <property type="match status" value="1"/>
</dbReference>
<dbReference type="EC" id="3.4.21.-" evidence="4"/>
<evidence type="ECO:0000313" key="4">
    <source>
        <dbReference type="EMBL" id="ASJ74490.1"/>
    </source>
</evidence>
<dbReference type="CDD" id="cd00190">
    <property type="entry name" value="Tryp_SPc"/>
    <property type="match status" value="1"/>
</dbReference>
<dbReference type="AlphaFoldDB" id="A0A2Z2P007"/>
<dbReference type="PANTHER" id="PTHR24252">
    <property type="entry name" value="ACROSIN-RELATED"/>
    <property type="match status" value="1"/>
</dbReference>
<reference evidence="4 5" key="1">
    <citation type="submission" date="2016-12" db="EMBL/GenBank/DDBJ databases">
        <authorList>
            <person name="Song W.-J."/>
            <person name="Kurnit D.M."/>
        </authorList>
    </citation>
    <scope>NUCLEOTIDE SEQUENCE [LARGE SCALE GENOMIC DNA]</scope>
    <source>
        <strain evidence="4 5">IMCC3135</strain>
    </source>
</reference>
<organism evidence="4 5">
    <name type="scientific">Granulosicoccus antarcticus IMCC3135</name>
    <dbReference type="NCBI Taxonomy" id="1192854"/>
    <lineage>
        <taxon>Bacteria</taxon>
        <taxon>Pseudomonadati</taxon>
        <taxon>Pseudomonadota</taxon>
        <taxon>Gammaproteobacteria</taxon>
        <taxon>Chromatiales</taxon>
        <taxon>Granulosicoccaceae</taxon>
        <taxon>Granulosicoccus</taxon>
    </lineage>
</organism>